<feature type="compositionally biased region" description="Basic and acidic residues" evidence="1">
    <location>
        <begin position="176"/>
        <end position="186"/>
    </location>
</feature>
<feature type="region of interest" description="Disordered" evidence="1">
    <location>
        <begin position="255"/>
        <end position="278"/>
    </location>
</feature>
<accession>A0AA88LGF3</accession>
<feature type="compositionally biased region" description="Polar residues" evidence="1">
    <location>
        <begin position="105"/>
        <end position="116"/>
    </location>
</feature>
<dbReference type="EMBL" id="JAVHJS010000025">
    <property type="protein sequence ID" value="KAK2816255.1"/>
    <property type="molecule type" value="Genomic_DNA"/>
</dbReference>
<evidence type="ECO:0000256" key="1">
    <source>
        <dbReference type="SAM" id="MobiDB-lite"/>
    </source>
</evidence>
<dbReference type="AlphaFoldDB" id="A0AA88LGF3"/>
<feature type="compositionally biased region" description="Basic residues" evidence="1">
    <location>
        <begin position="165"/>
        <end position="175"/>
    </location>
</feature>
<dbReference type="Proteomes" id="UP001187315">
    <property type="component" value="Unassembled WGS sequence"/>
</dbReference>
<feature type="region of interest" description="Disordered" evidence="1">
    <location>
        <begin position="96"/>
        <end position="135"/>
    </location>
</feature>
<keyword evidence="3" id="KW-1185">Reference proteome</keyword>
<comment type="caution">
    <text evidence="2">The sequence shown here is derived from an EMBL/GenBank/DDBJ whole genome shotgun (WGS) entry which is preliminary data.</text>
</comment>
<name>A0AA88LGF3_TACVA</name>
<proteinExistence type="predicted"/>
<evidence type="ECO:0000313" key="2">
    <source>
        <dbReference type="EMBL" id="KAK2816255.1"/>
    </source>
</evidence>
<sequence>MHQSTTIVSIVMIPMSMLVSTFTTIPTINTTISNIGNTTEAVRGSLSSSSASSASLSSNSSSSSSFSSSSYSSSLSRSSSWSSESSLENDKFASKFKKGVRRPQHSQSCTDISRQSRAFEEDEEDTVPLLNEEGHVNRSASIKKYLSMRKKCKDTTKGQESSHLPARKSTLKKKKGQNEIIRKVKSMEVLPVQNKQSGEGELDEKEIERRKEEARKNITEEKMKFSAFLNEITRQVISPYKLQTLGVTDAHRAINPAKSENSEGKEHKKPKHSSKRSEKLTKAQIILHILKVSIPIAIIHLLRHTIITKKQINMFHIQKIVTTIIPIQNLLTTMTAHPHINILPALRLTIIPIQNLTAMGHLLLCTSTIMVTKNSHPLLLYINTTIAMVITVEVQVQVQVHPHISILHTQKIMIIPIQNLFTIHLLLHITTIIMMSTTEVLHPSITIIPQL</sequence>
<protein>
    <submittedName>
        <fullName evidence="2">Uncharacterized protein</fullName>
    </submittedName>
</protein>
<gene>
    <name evidence="2" type="ORF">Q7C36_022526</name>
</gene>
<reference evidence="2" key="1">
    <citation type="submission" date="2023-08" db="EMBL/GenBank/DDBJ databases">
        <title>Pelteobagrus vachellii genome.</title>
        <authorList>
            <person name="Liu H."/>
        </authorList>
    </citation>
    <scope>NUCLEOTIDE SEQUENCE</scope>
    <source>
        <strain evidence="2">PRFRI_2022a</strain>
        <tissue evidence="2">Muscle</tissue>
    </source>
</reference>
<evidence type="ECO:0000313" key="3">
    <source>
        <dbReference type="Proteomes" id="UP001187315"/>
    </source>
</evidence>
<feature type="region of interest" description="Disordered" evidence="1">
    <location>
        <begin position="49"/>
        <end position="71"/>
    </location>
</feature>
<feature type="region of interest" description="Disordered" evidence="1">
    <location>
        <begin position="154"/>
        <end position="208"/>
    </location>
</feature>
<organism evidence="2 3">
    <name type="scientific">Tachysurus vachellii</name>
    <name type="common">Darkbarbel catfish</name>
    <name type="synonym">Pelteobagrus vachellii</name>
    <dbReference type="NCBI Taxonomy" id="175792"/>
    <lineage>
        <taxon>Eukaryota</taxon>
        <taxon>Metazoa</taxon>
        <taxon>Chordata</taxon>
        <taxon>Craniata</taxon>
        <taxon>Vertebrata</taxon>
        <taxon>Euteleostomi</taxon>
        <taxon>Actinopterygii</taxon>
        <taxon>Neopterygii</taxon>
        <taxon>Teleostei</taxon>
        <taxon>Ostariophysi</taxon>
        <taxon>Siluriformes</taxon>
        <taxon>Bagridae</taxon>
        <taxon>Tachysurus</taxon>
    </lineage>
</organism>